<comment type="caution">
    <text evidence="2">The sequence shown here is derived from an EMBL/GenBank/DDBJ whole genome shotgun (WGS) entry which is preliminary data.</text>
</comment>
<sequence length="807" mass="83327">MSRPRPRDLVPRPDPAPGQSHLRRRLADRPDLRDALLAAVAEVVEPDGTPLGSRLDVAGDPTVVLVAELWSRVADSVAAYTELAAGERYLRTAQDWTDLRRTTDLLGHRPTQRVAAHGWIRCTTDAGASPLVPAGTRVQAPGTPQRAAQPFEVVEDTQLRADWADLTVTAVPSPQVPPGSAIRLLQDPGWRPSDRVLLLAERPTAYVPQPSSWGDWLQWILLYYFGAASSSAVVGTVSVTKRTDDLGAFLFTMDRPLAPLIPAEAGTTYAAYRVRSSLQLARRLELLSYVDGGVAKTAAVSYGSEPDAVQAGQLLVVDGSAATPGIGIVVWNETQAHVTTVSSVGSLDWSVAPGTKHRVGVVSLSEAIPWSPSGSDLDVALVDPRVLAQHYELPALTAGTKDLRIHPRPDIDHVPPRVAVETSAGWELSTCTLSSGDTAGDVGGMLLTLGAGFAGDAATAPATANLVPIEHGTTKTGPLTLSGPTAVVPGPVTGDVDATGTVADSLVVEVAGVRFDEVPTLYGRGPSDPVYSSKIAADGRLVLTFGDGVHGVAPRGEVTATWRVGGGLAGELDATLVDTLLGSVRGVRTIVGVGTTTGAADQEDQGRMRRGAAARIRALDRAVSLADLADLALTVPGTSHSAAWHGAGPPGCPCGGFGLHVAILRTTETGARAPLAAELTSMAGYLDARRDISVGLCVCAGVSSVLPVTVTVAADPRRDATAVAAAVAVALGDPDAPLAPTPRVMGVPLDDSDVVAVVQPVTGVVGVVSLAVTPGLRVPSAGELAIGRTPAERYELLSLGPAAVVTS</sequence>
<evidence type="ECO:0008006" key="4">
    <source>
        <dbReference type="Google" id="ProtNLM"/>
    </source>
</evidence>
<dbReference type="RefSeq" id="WP_157635470.1">
    <property type="nucleotide sequence ID" value="NZ_HF570958.1"/>
</dbReference>
<accession>A0A077LT44</accession>
<evidence type="ECO:0000313" key="3">
    <source>
        <dbReference type="Proteomes" id="UP000035721"/>
    </source>
</evidence>
<gene>
    <name evidence="2" type="ORF">BN12_1080008</name>
</gene>
<dbReference type="EMBL" id="CAJB01000011">
    <property type="protein sequence ID" value="CCH76131.1"/>
    <property type="molecule type" value="Genomic_DNA"/>
</dbReference>
<protein>
    <recommendedName>
        <fullName evidence="4">Baseplate protein J-like domain-containing protein</fullName>
    </recommendedName>
</protein>
<keyword evidence="3" id="KW-1185">Reference proteome</keyword>
<dbReference type="STRING" id="1194083.BN12_1080008"/>
<reference evidence="2 3" key="1">
    <citation type="journal article" date="2013" name="ISME J.">
        <title>A metabolic model for members of the genus Tetrasphaera involved in enhanced biological phosphorus removal.</title>
        <authorList>
            <person name="Kristiansen R."/>
            <person name="Nguyen H.T.T."/>
            <person name="Saunders A.M."/>
            <person name="Nielsen J.L."/>
            <person name="Wimmer R."/>
            <person name="Le V.Q."/>
            <person name="McIlroy S.J."/>
            <person name="Petrovski S."/>
            <person name="Seviour R.J."/>
            <person name="Calteau A."/>
            <person name="Nielsen K.L."/>
            <person name="Nielsen P.H."/>
        </authorList>
    </citation>
    <scope>NUCLEOTIDE SEQUENCE [LARGE SCALE GENOMIC DNA]</scope>
    <source>
        <strain evidence="2 3">T1-X7</strain>
    </source>
</reference>
<proteinExistence type="predicted"/>
<dbReference type="AlphaFoldDB" id="A0A077LT44"/>
<feature type="compositionally biased region" description="Basic and acidic residues" evidence="1">
    <location>
        <begin position="1"/>
        <end position="11"/>
    </location>
</feature>
<name>A0A077LT44_9MICO</name>
<dbReference type="Proteomes" id="UP000035721">
    <property type="component" value="Unassembled WGS sequence"/>
</dbReference>
<dbReference type="OrthoDB" id="9762420at2"/>
<feature type="region of interest" description="Disordered" evidence="1">
    <location>
        <begin position="1"/>
        <end position="22"/>
    </location>
</feature>
<evidence type="ECO:0000313" key="2">
    <source>
        <dbReference type="EMBL" id="CCH76131.1"/>
    </source>
</evidence>
<organism evidence="2 3">
    <name type="scientific">Nostocoides japonicum T1-X7</name>
    <dbReference type="NCBI Taxonomy" id="1194083"/>
    <lineage>
        <taxon>Bacteria</taxon>
        <taxon>Bacillati</taxon>
        <taxon>Actinomycetota</taxon>
        <taxon>Actinomycetes</taxon>
        <taxon>Micrococcales</taxon>
        <taxon>Intrasporangiaceae</taxon>
        <taxon>Nostocoides</taxon>
    </lineage>
</organism>
<evidence type="ECO:0000256" key="1">
    <source>
        <dbReference type="SAM" id="MobiDB-lite"/>
    </source>
</evidence>